<accession>A0A940WEQ9</accession>
<evidence type="ECO:0000256" key="7">
    <source>
        <dbReference type="SAM" id="MobiDB-lite"/>
    </source>
</evidence>
<gene>
    <name evidence="8" type="ORF">JOL79_03065</name>
</gene>
<dbReference type="PRINTS" id="PR00377">
    <property type="entry name" value="IMPHPHTASES"/>
</dbReference>
<keyword evidence="4" id="KW-0378">Hydrolase</keyword>
<dbReference type="PANTHER" id="PTHR20854">
    <property type="entry name" value="INOSITOL MONOPHOSPHATASE"/>
    <property type="match status" value="1"/>
</dbReference>
<comment type="catalytic activity">
    <reaction evidence="1">
        <text>a myo-inositol phosphate + H2O = myo-inositol + phosphate</text>
        <dbReference type="Rhea" id="RHEA:24056"/>
        <dbReference type="ChEBI" id="CHEBI:15377"/>
        <dbReference type="ChEBI" id="CHEBI:17268"/>
        <dbReference type="ChEBI" id="CHEBI:43474"/>
        <dbReference type="ChEBI" id="CHEBI:84139"/>
        <dbReference type="EC" id="3.1.3.25"/>
    </reaction>
</comment>
<dbReference type="InterPro" id="IPR020583">
    <property type="entry name" value="Inositol_monoP_metal-BS"/>
</dbReference>
<dbReference type="RefSeq" id="WP_210154035.1">
    <property type="nucleotide sequence ID" value="NZ_JAFCNB010000001.1"/>
</dbReference>
<dbReference type="InterPro" id="IPR000760">
    <property type="entry name" value="Inositol_monophosphatase-like"/>
</dbReference>
<dbReference type="PROSITE" id="PS00630">
    <property type="entry name" value="IMP_2"/>
    <property type="match status" value="1"/>
</dbReference>
<evidence type="ECO:0000256" key="5">
    <source>
        <dbReference type="ARBA" id="ARBA00022842"/>
    </source>
</evidence>
<evidence type="ECO:0000313" key="8">
    <source>
        <dbReference type="EMBL" id="MBP2702782.1"/>
    </source>
</evidence>
<sequence length="317" mass="31257">MSSTSRADAGSPGSSGSTGSGADAGRLVEIAAAAAVQAGTYLTGRYGSGSATTSKGARHDVVTVADGRAETLIRAALSAACPGGVVVGEEQGESGGTGGAGGAGGAGDGGDATEEAAEEAAGHDVRWYVDPVDGTHNFARGLGMFAVSIGVRVAGRWAGGVVYDPVRGELFTAAGGVLRMNGEPPARAGHGPDPLPMVLTDIPTAGLRDPAEFALFAELLETADVRRIGSSALALAHVAAGRADLAANADVFVWDVAAGRVLVEAAGGGFAGVPGEPGTDRRTGFVAWGPGFEEAGRRLAASLAGAAHLAVRNATDR</sequence>
<feature type="binding site" evidence="6">
    <location>
        <position position="130"/>
    </location>
    <ligand>
        <name>Mg(2+)</name>
        <dbReference type="ChEBI" id="CHEBI:18420"/>
        <label>1</label>
        <note>catalytic</note>
    </ligand>
</feature>
<dbReference type="GO" id="GO:0006020">
    <property type="term" value="P:inositol metabolic process"/>
    <property type="evidence" value="ECO:0007669"/>
    <property type="project" value="TreeGrafter"/>
</dbReference>
<dbReference type="EMBL" id="JAFCNB010000001">
    <property type="protein sequence ID" value="MBP2702782.1"/>
    <property type="molecule type" value="Genomic_DNA"/>
</dbReference>
<evidence type="ECO:0000256" key="2">
    <source>
        <dbReference type="ARBA" id="ARBA00013106"/>
    </source>
</evidence>
<feature type="region of interest" description="Disordered" evidence="7">
    <location>
        <begin position="88"/>
        <end position="122"/>
    </location>
</feature>
<keyword evidence="3 6" id="KW-0479">Metal-binding</keyword>
<dbReference type="Pfam" id="PF00459">
    <property type="entry name" value="Inositol_P"/>
    <property type="match status" value="1"/>
</dbReference>
<name>A0A940WEQ9_9ACTN</name>
<dbReference type="Gene3D" id="3.40.190.80">
    <property type="match status" value="1"/>
</dbReference>
<evidence type="ECO:0000256" key="6">
    <source>
        <dbReference type="PIRSR" id="PIRSR600760-2"/>
    </source>
</evidence>
<evidence type="ECO:0000256" key="1">
    <source>
        <dbReference type="ARBA" id="ARBA00001033"/>
    </source>
</evidence>
<dbReference type="Proteomes" id="UP000674234">
    <property type="component" value="Unassembled WGS sequence"/>
</dbReference>
<feature type="region of interest" description="Disordered" evidence="7">
    <location>
        <begin position="1"/>
        <end position="22"/>
    </location>
</feature>
<feature type="binding site" evidence="6">
    <location>
        <position position="255"/>
    </location>
    <ligand>
        <name>Mg(2+)</name>
        <dbReference type="ChEBI" id="CHEBI:18420"/>
        <label>1</label>
        <note>catalytic</note>
    </ligand>
</feature>
<dbReference type="PANTHER" id="PTHR20854:SF4">
    <property type="entry name" value="INOSITOL-1-MONOPHOSPHATASE-RELATED"/>
    <property type="match status" value="1"/>
</dbReference>
<evidence type="ECO:0000256" key="4">
    <source>
        <dbReference type="ARBA" id="ARBA00022801"/>
    </source>
</evidence>
<dbReference type="EC" id="3.1.3.25" evidence="2"/>
<dbReference type="GO" id="GO:0007165">
    <property type="term" value="P:signal transduction"/>
    <property type="evidence" value="ECO:0007669"/>
    <property type="project" value="TreeGrafter"/>
</dbReference>
<keyword evidence="5 6" id="KW-0460">Magnesium</keyword>
<dbReference type="GO" id="GO:0008934">
    <property type="term" value="F:inositol monophosphate 1-phosphatase activity"/>
    <property type="evidence" value="ECO:0007669"/>
    <property type="project" value="TreeGrafter"/>
</dbReference>
<dbReference type="GO" id="GO:0046872">
    <property type="term" value="F:metal ion binding"/>
    <property type="evidence" value="ECO:0007669"/>
    <property type="project" value="UniProtKB-KW"/>
</dbReference>
<protein>
    <recommendedName>
        <fullName evidence="2">inositol-phosphate phosphatase</fullName>
        <ecNumber evidence="2">3.1.3.25</ecNumber>
    </recommendedName>
</protein>
<feature type="binding site" evidence="6">
    <location>
        <position position="133"/>
    </location>
    <ligand>
        <name>Mg(2+)</name>
        <dbReference type="ChEBI" id="CHEBI:18420"/>
        <label>1</label>
        <note>catalytic</note>
    </ligand>
</feature>
<dbReference type="PROSITE" id="PS00629">
    <property type="entry name" value="IMP_1"/>
    <property type="match status" value="1"/>
</dbReference>
<evidence type="ECO:0000313" key="9">
    <source>
        <dbReference type="Proteomes" id="UP000674234"/>
    </source>
</evidence>
<organism evidence="8 9">
    <name type="scientific">Microbispora oryzae</name>
    <dbReference type="NCBI Taxonomy" id="2806554"/>
    <lineage>
        <taxon>Bacteria</taxon>
        <taxon>Bacillati</taxon>
        <taxon>Actinomycetota</taxon>
        <taxon>Actinomycetes</taxon>
        <taxon>Streptosporangiales</taxon>
        <taxon>Streptosporangiaceae</taxon>
        <taxon>Microbispora</taxon>
    </lineage>
</organism>
<dbReference type="GO" id="GO:0046854">
    <property type="term" value="P:phosphatidylinositol phosphate biosynthetic process"/>
    <property type="evidence" value="ECO:0007669"/>
    <property type="project" value="InterPro"/>
</dbReference>
<dbReference type="SUPFAM" id="SSF56655">
    <property type="entry name" value="Carbohydrate phosphatase"/>
    <property type="match status" value="1"/>
</dbReference>
<dbReference type="AlphaFoldDB" id="A0A940WEQ9"/>
<comment type="cofactor">
    <cofactor evidence="6">
        <name>Mg(2+)</name>
        <dbReference type="ChEBI" id="CHEBI:18420"/>
    </cofactor>
</comment>
<feature type="binding site" evidence="6">
    <location>
        <position position="89"/>
    </location>
    <ligand>
        <name>Mg(2+)</name>
        <dbReference type="ChEBI" id="CHEBI:18420"/>
        <label>1</label>
        <note>catalytic</note>
    </ligand>
</feature>
<keyword evidence="9" id="KW-1185">Reference proteome</keyword>
<proteinExistence type="predicted"/>
<reference evidence="8" key="1">
    <citation type="submission" date="2021-02" db="EMBL/GenBank/DDBJ databases">
        <title>Draft genome sequence of Microbispora sp. RL4-1S isolated from rice leaves in Thailand.</title>
        <authorList>
            <person name="Muangham S."/>
            <person name="Duangmal K."/>
        </authorList>
    </citation>
    <scope>NUCLEOTIDE SEQUENCE</scope>
    <source>
        <strain evidence="8">RL4-1S</strain>
    </source>
</reference>
<comment type="caution">
    <text evidence="8">The sequence shown here is derived from an EMBL/GenBank/DDBJ whole genome shotgun (WGS) entry which is preliminary data.</text>
</comment>
<dbReference type="InterPro" id="IPR020550">
    <property type="entry name" value="Inositol_monophosphatase_CS"/>
</dbReference>
<evidence type="ECO:0000256" key="3">
    <source>
        <dbReference type="ARBA" id="ARBA00022723"/>
    </source>
</evidence>
<feature type="compositionally biased region" description="Gly residues" evidence="7">
    <location>
        <begin position="93"/>
        <end position="110"/>
    </location>
</feature>
<dbReference type="Gene3D" id="3.30.540.10">
    <property type="entry name" value="Fructose-1,6-Bisphosphatase, subunit A, domain 1"/>
    <property type="match status" value="1"/>
</dbReference>